<gene>
    <name evidence="2" type="ORF">EVOR1521_LOCUS1505</name>
</gene>
<evidence type="ECO:0000313" key="2">
    <source>
        <dbReference type="EMBL" id="CAJ1371098.1"/>
    </source>
</evidence>
<evidence type="ECO:0000313" key="3">
    <source>
        <dbReference type="Proteomes" id="UP001178507"/>
    </source>
</evidence>
<accession>A0AA36MKL8</accession>
<dbReference type="Proteomes" id="UP001178507">
    <property type="component" value="Unassembled WGS sequence"/>
</dbReference>
<organism evidence="2 3">
    <name type="scientific">Effrenium voratum</name>
    <dbReference type="NCBI Taxonomy" id="2562239"/>
    <lineage>
        <taxon>Eukaryota</taxon>
        <taxon>Sar</taxon>
        <taxon>Alveolata</taxon>
        <taxon>Dinophyceae</taxon>
        <taxon>Suessiales</taxon>
        <taxon>Symbiodiniaceae</taxon>
        <taxon>Effrenium</taxon>
    </lineage>
</organism>
<comment type="caution">
    <text evidence="2">The sequence shown here is derived from an EMBL/GenBank/DDBJ whole genome shotgun (WGS) entry which is preliminary data.</text>
</comment>
<keyword evidence="3" id="KW-1185">Reference proteome</keyword>
<reference evidence="2" key="1">
    <citation type="submission" date="2023-08" db="EMBL/GenBank/DDBJ databases">
        <authorList>
            <person name="Chen Y."/>
            <person name="Shah S."/>
            <person name="Dougan E. K."/>
            <person name="Thang M."/>
            <person name="Chan C."/>
        </authorList>
    </citation>
    <scope>NUCLEOTIDE SEQUENCE</scope>
</reference>
<dbReference type="EMBL" id="CAUJNA010000055">
    <property type="protein sequence ID" value="CAJ1371098.1"/>
    <property type="molecule type" value="Genomic_DNA"/>
</dbReference>
<name>A0AA36MKL8_9DINO</name>
<proteinExistence type="predicted"/>
<evidence type="ECO:0000256" key="1">
    <source>
        <dbReference type="SAM" id="MobiDB-lite"/>
    </source>
</evidence>
<protein>
    <submittedName>
        <fullName evidence="2">Uncharacterized protein</fullName>
    </submittedName>
</protein>
<feature type="region of interest" description="Disordered" evidence="1">
    <location>
        <begin position="237"/>
        <end position="263"/>
    </location>
</feature>
<sequence length="274" mass="30277">MAERRLQVGIVPGASDELGAPKVRFLRKTYQQTRIFMDDVSVDTPALKEPAGRRKELWKKVQAVVGGTHAALRHRNAVLNQVRLVIEERFQRHKMEKQAKQLKESARSGLDVAGLMANLDPAMQEPLQSIIDDALDFQVLDMPSFVALVLDSVGCNAEANDRLQDRMRDAVQEGLEQEVGDLFELEDLGARIVDKVHALRDSMRKASKSKLEAARPRSLRAIPPTWPEHVAKLPSALESSEISSADSASSDPNSTEARRGEADRVAATCAALLR</sequence>
<dbReference type="AlphaFoldDB" id="A0AA36MKL8"/>
<feature type="compositionally biased region" description="Low complexity" evidence="1">
    <location>
        <begin position="237"/>
        <end position="254"/>
    </location>
</feature>